<dbReference type="OrthoDB" id="792939at2"/>
<dbReference type="InterPro" id="IPR014710">
    <property type="entry name" value="RmlC-like_jellyroll"/>
</dbReference>
<dbReference type="InterPro" id="IPR018060">
    <property type="entry name" value="HTH_AraC"/>
</dbReference>
<dbReference type="Pfam" id="PF12833">
    <property type="entry name" value="HTH_18"/>
    <property type="match status" value="1"/>
</dbReference>
<dbReference type="PANTHER" id="PTHR43280:SF29">
    <property type="entry name" value="ARAC-FAMILY TRANSCRIPTIONAL REGULATOR"/>
    <property type="match status" value="1"/>
</dbReference>
<dbReference type="Gene3D" id="2.60.120.10">
    <property type="entry name" value="Jelly Rolls"/>
    <property type="match status" value="1"/>
</dbReference>
<dbReference type="GO" id="GO:0043565">
    <property type="term" value="F:sequence-specific DNA binding"/>
    <property type="evidence" value="ECO:0007669"/>
    <property type="project" value="InterPro"/>
</dbReference>
<evidence type="ECO:0000256" key="1">
    <source>
        <dbReference type="ARBA" id="ARBA00023125"/>
    </source>
</evidence>
<evidence type="ECO:0000259" key="2">
    <source>
        <dbReference type="PROSITE" id="PS01124"/>
    </source>
</evidence>
<evidence type="ECO:0000259" key="3">
    <source>
        <dbReference type="PROSITE" id="PS50042"/>
    </source>
</evidence>
<organism evidence="4 5">
    <name type="scientific">Pedobacter hiemivivus</name>
    <dbReference type="NCBI Taxonomy" id="2530454"/>
    <lineage>
        <taxon>Bacteria</taxon>
        <taxon>Pseudomonadati</taxon>
        <taxon>Bacteroidota</taxon>
        <taxon>Sphingobacteriia</taxon>
        <taxon>Sphingobacteriales</taxon>
        <taxon>Sphingobacteriaceae</taxon>
        <taxon>Pedobacter</taxon>
    </lineage>
</organism>
<dbReference type="Proteomes" id="UP000291117">
    <property type="component" value="Unassembled WGS sequence"/>
</dbReference>
<dbReference type="SMART" id="SM00342">
    <property type="entry name" value="HTH_ARAC"/>
    <property type="match status" value="1"/>
</dbReference>
<protein>
    <submittedName>
        <fullName evidence="4">Helix-turn-helix domain-containing protein</fullName>
    </submittedName>
</protein>
<keyword evidence="1" id="KW-0238">DNA-binding</keyword>
<reference evidence="4 5" key="1">
    <citation type="submission" date="2019-02" db="EMBL/GenBank/DDBJ databases">
        <title>Pedobacter sp. RP-3-8 sp. nov., isolated from Arctic soil.</title>
        <authorList>
            <person name="Dahal R.H."/>
        </authorList>
    </citation>
    <scope>NUCLEOTIDE SEQUENCE [LARGE SCALE GENOMIC DNA]</scope>
    <source>
        <strain evidence="4 5">RP-3-8</strain>
    </source>
</reference>
<dbReference type="GO" id="GO:0003700">
    <property type="term" value="F:DNA-binding transcription factor activity"/>
    <property type="evidence" value="ECO:0007669"/>
    <property type="project" value="InterPro"/>
</dbReference>
<dbReference type="AlphaFoldDB" id="A0A4R0N7Z9"/>
<feature type="domain" description="Cyclic nucleotide-binding" evidence="3">
    <location>
        <begin position="20"/>
        <end position="122"/>
    </location>
</feature>
<dbReference type="RefSeq" id="WP_131609305.1">
    <property type="nucleotide sequence ID" value="NZ_SJSM01000006.1"/>
</dbReference>
<dbReference type="EMBL" id="SJSM01000006">
    <property type="protein sequence ID" value="TCC96258.1"/>
    <property type="molecule type" value="Genomic_DNA"/>
</dbReference>
<dbReference type="PANTHER" id="PTHR43280">
    <property type="entry name" value="ARAC-FAMILY TRANSCRIPTIONAL REGULATOR"/>
    <property type="match status" value="1"/>
</dbReference>
<dbReference type="Gene3D" id="1.10.10.60">
    <property type="entry name" value="Homeodomain-like"/>
    <property type="match status" value="2"/>
</dbReference>
<dbReference type="CDD" id="cd00038">
    <property type="entry name" value="CAP_ED"/>
    <property type="match status" value="1"/>
</dbReference>
<dbReference type="InterPro" id="IPR000595">
    <property type="entry name" value="cNMP-bd_dom"/>
</dbReference>
<dbReference type="SUPFAM" id="SSF51206">
    <property type="entry name" value="cAMP-binding domain-like"/>
    <property type="match status" value="1"/>
</dbReference>
<evidence type="ECO:0000313" key="4">
    <source>
        <dbReference type="EMBL" id="TCC96258.1"/>
    </source>
</evidence>
<proteinExistence type="predicted"/>
<feature type="domain" description="HTH araC/xylS-type" evidence="2">
    <location>
        <begin position="213"/>
        <end position="315"/>
    </location>
</feature>
<dbReference type="PROSITE" id="PS01124">
    <property type="entry name" value="HTH_ARAC_FAMILY_2"/>
    <property type="match status" value="1"/>
</dbReference>
<accession>A0A4R0N7Z9</accession>
<dbReference type="InterPro" id="IPR018490">
    <property type="entry name" value="cNMP-bd_dom_sf"/>
</dbReference>
<evidence type="ECO:0000313" key="5">
    <source>
        <dbReference type="Proteomes" id="UP000291117"/>
    </source>
</evidence>
<comment type="caution">
    <text evidence="4">The sequence shown here is derived from an EMBL/GenBank/DDBJ whole genome shotgun (WGS) entry which is preliminary data.</text>
</comment>
<keyword evidence="5" id="KW-1185">Reference proteome</keyword>
<name>A0A4R0N7Z9_9SPHI</name>
<dbReference type="Pfam" id="PF00027">
    <property type="entry name" value="cNMP_binding"/>
    <property type="match status" value="1"/>
</dbReference>
<dbReference type="PROSITE" id="PS50042">
    <property type="entry name" value="CNMP_BINDING_3"/>
    <property type="match status" value="1"/>
</dbReference>
<gene>
    <name evidence="4" type="ORF">EZ444_12530</name>
</gene>
<sequence length="318" mass="36810">MPLTLSNSPAVNAVIEQFSSFHPLSDELIQDFSDNSFEISLKKNEYLMRKGELSTHVYFVLKGVVCGQVSNEKETVTSFITVDGEFLSAIEGMYGDKPCVEDVKAEEDSHLLAMCSTYFHGLYDRYPEMNALFRKILELYYTQAHYRSIFIRMGSLADKYAYFLKAFPDHVERIPLSVAASFLNLKDATLQKMINKTKDQKVLDQQLSRESMLISMEVFEPYLQKKLTLQQLASHFKIKPHELSYLLNEYFSENFNSFINRYRINYVLKHFADQVNMGQYSMEGVGRHAGFSSKSTFFTEFKKRVGASPQIYFQKKKV</sequence>